<dbReference type="EMBL" id="ASSJ01000014">
    <property type="protein sequence ID" value="ERN42638.1"/>
    <property type="molecule type" value="Genomic_DNA"/>
</dbReference>
<dbReference type="SUPFAM" id="SSF54593">
    <property type="entry name" value="Glyoxalase/Bleomycin resistance protein/Dihydroxybiphenyl dioxygenase"/>
    <property type="match status" value="1"/>
</dbReference>
<dbReference type="Pfam" id="PF00903">
    <property type="entry name" value="Glyoxalase"/>
    <property type="match status" value="1"/>
</dbReference>
<name>U5DDQ1_9CHRO</name>
<dbReference type="CDD" id="cd07262">
    <property type="entry name" value="VOC_like"/>
    <property type="match status" value="1"/>
</dbReference>
<comment type="caution">
    <text evidence="2">The sequence shown here is derived from an EMBL/GenBank/DDBJ whole genome shotgun (WGS) entry which is preliminary data.</text>
</comment>
<dbReference type="InterPro" id="IPR029068">
    <property type="entry name" value="Glyas_Bleomycin-R_OHBP_Dase"/>
</dbReference>
<dbReference type="PROSITE" id="PS51819">
    <property type="entry name" value="VOC"/>
    <property type="match status" value="1"/>
</dbReference>
<gene>
    <name evidence="2" type="ORF">KR51_00006680</name>
</gene>
<evidence type="ECO:0000313" key="2">
    <source>
        <dbReference type="EMBL" id="ERN42638.1"/>
    </source>
</evidence>
<dbReference type="InParanoid" id="U5DDQ1"/>
<dbReference type="GO" id="GO:0051213">
    <property type="term" value="F:dioxygenase activity"/>
    <property type="evidence" value="ECO:0007669"/>
    <property type="project" value="UniProtKB-KW"/>
</dbReference>
<dbReference type="STRING" id="582515.KR51_00006680"/>
<dbReference type="InterPro" id="IPR037523">
    <property type="entry name" value="VOC_core"/>
</dbReference>
<accession>U5DDQ1</accession>
<dbReference type="InterPro" id="IPR004360">
    <property type="entry name" value="Glyas_Fos-R_dOase_dom"/>
</dbReference>
<keyword evidence="2" id="KW-0560">Oxidoreductase</keyword>
<dbReference type="eggNOG" id="COG0346">
    <property type="taxonomic scope" value="Bacteria"/>
</dbReference>
<keyword evidence="3" id="KW-1185">Reference proteome</keyword>
<dbReference type="RefSeq" id="WP_022604701.1">
    <property type="nucleotide sequence ID" value="NZ_ASSJ01000014.1"/>
</dbReference>
<evidence type="ECO:0000259" key="1">
    <source>
        <dbReference type="PROSITE" id="PS51819"/>
    </source>
</evidence>
<feature type="domain" description="VOC" evidence="1">
    <location>
        <begin position="1"/>
        <end position="119"/>
    </location>
</feature>
<dbReference type="AlphaFoldDB" id="U5DDQ1"/>
<sequence>MFDHFEIKTVRFVESVKFYASVLEPLGIELKWSDESAAGFGLADESNVRFLIEESSHAQNCHIAFTASDTSSVDAFHSIGTSMGFTDNGPPGLREEYAPNYYAAFLLDPDGNNIEALIYI</sequence>
<reference evidence="2 3" key="1">
    <citation type="submission" date="2013-05" db="EMBL/GenBank/DDBJ databases">
        <title>Draft genome sequence of Rubidibacter lacunae KORDI 51-2.</title>
        <authorList>
            <person name="Choi D.H."/>
            <person name="Noh J.H."/>
            <person name="Kwon K.-K."/>
            <person name="Lee J.-H."/>
            <person name="Ryu J.-Y."/>
        </authorList>
    </citation>
    <scope>NUCLEOTIDE SEQUENCE [LARGE SCALE GENOMIC DNA]</scope>
    <source>
        <strain evidence="2 3">KORDI 51-2</strain>
    </source>
</reference>
<proteinExistence type="predicted"/>
<evidence type="ECO:0000313" key="3">
    <source>
        <dbReference type="Proteomes" id="UP000016960"/>
    </source>
</evidence>
<protein>
    <submittedName>
        <fullName evidence="2">Glyoxalase/Bleomycin resistance protein/dioxygenase superfamily</fullName>
    </submittedName>
</protein>
<organism evidence="2 3">
    <name type="scientific">Rubidibacter lacunae KORDI 51-2</name>
    <dbReference type="NCBI Taxonomy" id="582515"/>
    <lineage>
        <taxon>Bacteria</taxon>
        <taxon>Bacillati</taxon>
        <taxon>Cyanobacteriota</taxon>
        <taxon>Cyanophyceae</taxon>
        <taxon>Oscillatoriophycideae</taxon>
        <taxon>Chroococcales</taxon>
        <taxon>Aphanothecaceae</taxon>
        <taxon>Rubidibacter</taxon>
    </lineage>
</organism>
<dbReference type="OrthoDB" id="9800322at2"/>
<keyword evidence="2" id="KW-0223">Dioxygenase</keyword>
<dbReference type="PANTHER" id="PTHR35006:SF2">
    <property type="entry name" value="GLYOXALASE FAMILY PROTEIN (AFU_ORTHOLOGUE AFUA_5G14830)"/>
    <property type="match status" value="1"/>
</dbReference>
<dbReference type="PANTHER" id="PTHR35006">
    <property type="entry name" value="GLYOXALASE FAMILY PROTEIN (AFU_ORTHOLOGUE AFUA_5G14830)"/>
    <property type="match status" value="1"/>
</dbReference>
<dbReference type="Proteomes" id="UP000016960">
    <property type="component" value="Unassembled WGS sequence"/>
</dbReference>
<dbReference type="Gene3D" id="3.10.180.10">
    <property type="entry name" value="2,3-Dihydroxybiphenyl 1,2-Dioxygenase, domain 1"/>
    <property type="match status" value="1"/>
</dbReference>